<dbReference type="Gene3D" id="1.25.40.10">
    <property type="entry name" value="Tetratricopeptide repeat domain"/>
    <property type="match status" value="3"/>
</dbReference>
<dbReference type="PANTHER" id="PTHR24015">
    <property type="entry name" value="OS07G0578800 PROTEIN-RELATED"/>
    <property type="match status" value="1"/>
</dbReference>
<dbReference type="Pfam" id="PF01535">
    <property type="entry name" value="PPR"/>
    <property type="match status" value="4"/>
</dbReference>
<dbReference type="GO" id="GO:0009451">
    <property type="term" value="P:RNA modification"/>
    <property type="evidence" value="ECO:0007669"/>
    <property type="project" value="InterPro"/>
</dbReference>
<keyword evidence="5" id="KW-1185">Reference proteome</keyword>
<feature type="repeat" description="PPR" evidence="2">
    <location>
        <begin position="275"/>
        <end position="309"/>
    </location>
</feature>
<evidence type="ECO:0000313" key="5">
    <source>
        <dbReference type="Proteomes" id="UP000607653"/>
    </source>
</evidence>
<feature type="repeat" description="PPR" evidence="2">
    <location>
        <begin position="70"/>
        <end position="107"/>
    </location>
</feature>
<evidence type="ECO:0000256" key="3">
    <source>
        <dbReference type="SAM" id="MobiDB-lite"/>
    </source>
</evidence>
<dbReference type="AlphaFoldDB" id="A0A822ZS89"/>
<dbReference type="EMBL" id="DUZY01000008">
    <property type="protein sequence ID" value="DAD46421.1"/>
    <property type="molecule type" value="Genomic_DNA"/>
</dbReference>
<dbReference type="InterPro" id="IPR046960">
    <property type="entry name" value="PPR_At4g14850-like_plant"/>
</dbReference>
<organism evidence="4 5">
    <name type="scientific">Nelumbo nucifera</name>
    <name type="common">Sacred lotus</name>
    <dbReference type="NCBI Taxonomy" id="4432"/>
    <lineage>
        <taxon>Eukaryota</taxon>
        <taxon>Viridiplantae</taxon>
        <taxon>Streptophyta</taxon>
        <taxon>Embryophyta</taxon>
        <taxon>Tracheophyta</taxon>
        <taxon>Spermatophyta</taxon>
        <taxon>Magnoliopsida</taxon>
        <taxon>Proteales</taxon>
        <taxon>Nelumbonaceae</taxon>
        <taxon>Nelumbo</taxon>
    </lineage>
</organism>
<dbReference type="NCBIfam" id="TIGR00756">
    <property type="entry name" value="PPR"/>
    <property type="match status" value="3"/>
</dbReference>
<reference evidence="4 5" key="1">
    <citation type="journal article" date="2020" name="Mol. Biol. Evol.">
        <title>Distinct Expression and Methylation Patterns for Genes with Different Fates following a Single Whole-Genome Duplication in Flowering Plants.</title>
        <authorList>
            <person name="Shi T."/>
            <person name="Rahmani R.S."/>
            <person name="Gugger P.F."/>
            <person name="Wang M."/>
            <person name="Li H."/>
            <person name="Zhang Y."/>
            <person name="Li Z."/>
            <person name="Wang Q."/>
            <person name="Van de Peer Y."/>
            <person name="Marchal K."/>
            <person name="Chen J."/>
        </authorList>
    </citation>
    <scope>NUCLEOTIDE SEQUENCE [LARGE SCALE GENOMIC DNA]</scope>
    <source>
        <tissue evidence="4">Leaf</tissue>
    </source>
</reference>
<dbReference type="FunFam" id="1.25.40.10:FF:000031">
    <property type="entry name" value="Pentatricopeptide repeat-containing protein mitochondrial"/>
    <property type="match status" value="1"/>
</dbReference>
<feature type="region of interest" description="Disordered" evidence="3">
    <location>
        <begin position="388"/>
        <end position="427"/>
    </location>
</feature>
<sequence>MNFASRSFFTSLLHFTEQKNLHNGRTLHAQIVKSGLGSDLFLANSLVNYYAKCGHLVQAQLQFEEIDNKDVISWNCLINGYSQQSSPEGSSLVVQLFQRMRTENVIPNAHTLAGVLTTAANLSDASFGQQAHCVSIKIANSRDIFVGCSLINMYCKSGFVLEGRRVFDRMPERNSVSWTTMISGYAVERLTAEAMLLFKLMRCEEGDENEFVFTSILSALVLPEHIDNVKQVHCVALRNGLVSFLSVRNALVTSYTKSGNSNDALGMFESSTDRNTITWSAMITGYAQTGNSEDALCLFSKMQSFGIRPSKFTFVGVLNACSDIGAVREGKQTVPALLQGMKSKGFEWNPGCQLAVTSSKDTSPVSCLNRPKRRRCLEMYLSANNEGGSSPVNSVRTYKPIPSSSSPTTLEASIAQDGRGRMTKGPRNQFLPGDYSLSSPFHAPFAPARGKIVDRYDRPDCAPSKSNLPKTTLDGDQISSLTALHSLHGPYRHTRPCIENIFRE</sequence>
<accession>A0A822ZS89</accession>
<evidence type="ECO:0008006" key="6">
    <source>
        <dbReference type="Google" id="ProtNLM"/>
    </source>
</evidence>
<dbReference type="GO" id="GO:0003723">
    <property type="term" value="F:RNA binding"/>
    <property type="evidence" value="ECO:0007669"/>
    <property type="project" value="InterPro"/>
</dbReference>
<feature type="compositionally biased region" description="Polar residues" evidence="3">
    <location>
        <begin position="388"/>
        <end position="411"/>
    </location>
</feature>
<feature type="repeat" description="PPR" evidence="2">
    <location>
        <begin position="143"/>
        <end position="177"/>
    </location>
</feature>
<gene>
    <name evidence="4" type="ORF">HUJ06_016358</name>
</gene>
<keyword evidence="1" id="KW-0677">Repeat</keyword>
<dbReference type="Pfam" id="PF13041">
    <property type="entry name" value="PPR_2"/>
    <property type="match status" value="1"/>
</dbReference>
<name>A0A822ZS89_NELNU</name>
<dbReference type="InterPro" id="IPR011990">
    <property type="entry name" value="TPR-like_helical_dom_sf"/>
</dbReference>
<dbReference type="Proteomes" id="UP000607653">
    <property type="component" value="Unassembled WGS sequence"/>
</dbReference>
<dbReference type="FunFam" id="1.25.40.10:FF:000196">
    <property type="entry name" value="Pentatricopeptide repeat-containing protein At4g14850"/>
    <property type="match status" value="1"/>
</dbReference>
<dbReference type="InterPro" id="IPR002885">
    <property type="entry name" value="PPR_rpt"/>
</dbReference>
<evidence type="ECO:0000256" key="2">
    <source>
        <dbReference type="PROSITE-ProRule" id="PRU00708"/>
    </source>
</evidence>
<proteinExistence type="predicted"/>
<comment type="caution">
    <text evidence="4">The sequence shown here is derived from an EMBL/GenBank/DDBJ whole genome shotgun (WGS) entry which is preliminary data.</text>
</comment>
<protein>
    <recommendedName>
        <fullName evidence="6">Pentatricopeptide repeat-containing protein</fullName>
    </recommendedName>
</protein>
<evidence type="ECO:0000256" key="1">
    <source>
        <dbReference type="ARBA" id="ARBA00022737"/>
    </source>
</evidence>
<evidence type="ECO:0000313" key="4">
    <source>
        <dbReference type="EMBL" id="DAD46421.1"/>
    </source>
</evidence>
<dbReference type="PROSITE" id="PS51375">
    <property type="entry name" value="PPR"/>
    <property type="match status" value="3"/>
</dbReference>